<dbReference type="GO" id="GO:0005524">
    <property type="term" value="F:ATP binding"/>
    <property type="evidence" value="ECO:0007669"/>
    <property type="project" value="UniProtKB-KW"/>
</dbReference>
<dbReference type="GO" id="GO:0051082">
    <property type="term" value="F:unfolded protein binding"/>
    <property type="evidence" value="ECO:0007669"/>
    <property type="project" value="TreeGrafter"/>
</dbReference>
<dbReference type="FunCoup" id="B0D436">
    <property type="interactions" value="122"/>
</dbReference>
<dbReference type="EC" id="2.7.11.1" evidence="3"/>
<evidence type="ECO:0000256" key="5">
    <source>
        <dbReference type="ARBA" id="ARBA00022679"/>
    </source>
</evidence>
<dbReference type="InterPro" id="IPR000719">
    <property type="entry name" value="Prot_kinase_dom"/>
</dbReference>
<comment type="cofactor">
    <cofactor evidence="1">
        <name>Mg(2+)</name>
        <dbReference type="ChEBI" id="CHEBI:18420"/>
    </cofactor>
</comment>
<proteinExistence type="predicted"/>
<keyword evidence="5" id="KW-0808">Transferase</keyword>
<keyword evidence="4" id="KW-0723">Serine/threonine-protein kinase</keyword>
<evidence type="ECO:0000256" key="16">
    <source>
        <dbReference type="ARBA" id="ARBA00023180"/>
    </source>
</evidence>
<dbReference type="InterPro" id="IPR011047">
    <property type="entry name" value="Quinoprotein_ADH-like_sf"/>
</dbReference>
<dbReference type="Gene3D" id="3.30.200.20">
    <property type="entry name" value="Phosphorylase Kinase, domain 1"/>
    <property type="match status" value="1"/>
</dbReference>
<dbReference type="PANTHER" id="PTHR13954:SF6">
    <property type="entry name" value="NON-SPECIFIC SERINE_THREONINE PROTEIN KINASE"/>
    <property type="match status" value="1"/>
</dbReference>
<dbReference type="InterPro" id="IPR018391">
    <property type="entry name" value="PQQ_b-propeller_rpt"/>
</dbReference>
<dbReference type="SMART" id="SM00220">
    <property type="entry name" value="S_TKc"/>
    <property type="match status" value="1"/>
</dbReference>
<dbReference type="GeneID" id="6074479"/>
<feature type="signal peptide" evidence="20">
    <location>
        <begin position="1"/>
        <end position="20"/>
    </location>
</feature>
<dbReference type="OrthoDB" id="63989at2759"/>
<dbReference type="SUPFAM" id="SSF56112">
    <property type="entry name" value="Protein kinase-like (PK-like)"/>
    <property type="match status" value="1"/>
</dbReference>
<dbReference type="EMBL" id="DS547097">
    <property type="protein sequence ID" value="EDR10262.1"/>
    <property type="molecule type" value="Genomic_DNA"/>
</dbReference>
<dbReference type="GO" id="GO:0004521">
    <property type="term" value="F:RNA endonuclease activity"/>
    <property type="evidence" value="ECO:0007669"/>
    <property type="project" value="InterPro"/>
</dbReference>
<dbReference type="FunFam" id="1.10.510.10:FF:000572">
    <property type="entry name" value="Serine/threonine-protein kinase/endoribonuclease IRE1"/>
    <property type="match status" value="1"/>
</dbReference>
<dbReference type="PANTHER" id="PTHR13954">
    <property type="entry name" value="IRE1-RELATED"/>
    <property type="match status" value="1"/>
</dbReference>
<evidence type="ECO:0000256" key="20">
    <source>
        <dbReference type="SAM" id="SignalP"/>
    </source>
</evidence>
<evidence type="ECO:0000259" key="22">
    <source>
        <dbReference type="PROSITE" id="PS51392"/>
    </source>
</evidence>
<feature type="chain" id="PRO_5002748460" description="non-specific serine/threonine protein kinase" evidence="20">
    <location>
        <begin position="21"/>
        <end position="1161"/>
    </location>
</feature>
<dbReference type="GO" id="GO:0006397">
    <property type="term" value="P:mRNA processing"/>
    <property type="evidence" value="ECO:0007669"/>
    <property type="project" value="InterPro"/>
</dbReference>
<evidence type="ECO:0000259" key="21">
    <source>
        <dbReference type="PROSITE" id="PS50011"/>
    </source>
</evidence>
<name>B0D436_LACBS</name>
<feature type="compositionally biased region" description="Basic residues" evidence="19">
    <location>
        <begin position="640"/>
        <end position="655"/>
    </location>
</feature>
<sequence>MPPILYLLYTALILFKLLSASCLADSSTNSQALVQRSPDTPPPHQDDLPPTSPQDLELLDIVLVASIDGKFHALNRTSGQTLWSMSSFAPTTTSVSAPPTLGPLIRTTHVDLDPEDGAAYQEMYIIEPQSGDIYIMATPSSPLQRFPFSMPELVDMSPFTYLGDEERRVFVGRKETSLLLIELETGKVKATLNSECPWDPFEDLKNDEMDLDLDELEEGILKPSAPTEVFIGRTDYHISIYSRPTNRTPGTPLPPVQNLSFSTYGPNNQDNHLQASYRTTQDEGYIQSLPNGEIIYFKAKSTTSTGGRAVWGRNFNTPIVAIFDVLQKPSHPHKPHPFVLLQPRPRLQDVIPNLSHTARLPNLDSAYVGMVEETGSLFAMSPDHYPLVVFGGPERYTQGRLLDAPGHGDDDDDEDGRVPTAVDEITRLRKQRQRMDERKREACSDSSAGLRDRRCLVGVRRLEDGDGHESRMRRLLDGPVRSDVGPEVLSNGSTPVDEEEGEVLEEEPGLGRVTGLKEARRFWEAVVVSVVVGILSVWFVVGRVKRKVEKRLRVLVEEEDRRRAEEDVMTPTPPTAEIPATPLTAGPVDIKELVQSPIMNGFKDSPKSKDAAQLLPPIADDGEESGGDGEGDNDPVATPGKRKGRRGKRGKKKKAGAIPGGGGAAEEVEEEKKLNGAAHVNGSAVVKEVETPPPPQTSLVITSSPKPPPTGPSLIVSDTILGFGSHGTVVFQGSLQGRAVAVKRLLQDFVTLASREVSILQESDDHPNVIRYYYQEAHANFLYIALELCPASLADIIESPDRDQFRDIAISFDPKKALKQIAGGLKHLHALKLVHRDIKPQNILVSTSKAGGKTGNNNYRMLISDFGLCKKLDVDQTSFYPTANGAMGAGTVGWRAPEILRGDVKLDEVTDEHSLSSRGSTSTINGSVSSGGAPTTGKRTRLTKSVDIFALGCLFYYTLTNGGHPYGDRFEREVNIMKNAKNLDGLATFGEEGTEASDLITQMLDPEASERPDTTTCLLHPFFWDSSRRLNFLQDASDRFEIMCRDPKDPNLLNLEKDAINIVGPDWHARLDRAFTENLGKFRKYDGKSVQDLLRALRNKKHHYQDLPENVKRSLGPMPDGFLAYFTRRYPRLFLHVHAVIKNTGLCSEPMFRAYFELPES</sequence>
<dbReference type="GO" id="GO:0016787">
    <property type="term" value="F:hydrolase activity"/>
    <property type="evidence" value="ECO:0007669"/>
    <property type="project" value="UniProtKB-KW"/>
</dbReference>
<dbReference type="PROSITE" id="PS50011">
    <property type="entry name" value="PROTEIN_KINASE_DOM"/>
    <property type="match status" value="1"/>
</dbReference>
<protein>
    <recommendedName>
        <fullName evidence="3">non-specific serine/threonine protein kinase</fullName>
        <ecNumber evidence="3">2.7.11.1</ecNumber>
    </recommendedName>
</protein>
<dbReference type="KEGG" id="lbc:LACBIDRAFT_316978"/>
<keyword evidence="10" id="KW-0418">Kinase</keyword>
<keyword evidence="14" id="KW-1133">Transmembrane helix</keyword>
<keyword evidence="15" id="KW-0472">Membrane</keyword>
<keyword evidence="9" id="KW-0547">Nucleotide-binding</keyword>
<gene>
    <name evidence="23" type="ORF">LACBIDRAFT_316978</name>
</gene>
<reference evidence="23 24" key="1">
    <citation type="journal article" date="2008" name="Nature">
        <title>The genome of Laccaria bicolor provides insights into mycorrhizal symbiosis.</title>
        <authorList>
            <person name="Martin F."/>
            <person name="Aerts A."/>
            <person name="Ahren D."/>
            <person name="Brun A."/>
            <person name="Danchin E.G.J."/>
            <person name="Duchaussoy F."/>
            <person name="Gibon J."/>
            <person name="Kohler A."/>
            <person name="Lindquist E."/>
            <person name="Pereda V."/>
            <person name="Salamov A."/>
            <person name="Shapiro H.J."/>
            <person name="Wuyts J."/>
            <person name="Blaudez D."/>
            <person name="Buee M."/>
            <person name="Brokstein P."/>
            <person name="Canbaeck B."/>
            <person name="Cohen D."/>
            <person name="Courty P.E."/>
            <person name="Coutinho P.M."/>
            <person name="Delaruelle C."/>
            <person name="Detter J.C."/>
            <person name="Deveau A."/>
            <person name="DiFazio S."/>
            <person name="Duplessis S."/>
            <person name="Fraissinet-Tachet L."/>
            <person name="Lucic E."/>
            <person name="Frey-Klett P."/>
            <person name="Fourrey C."/>
            <person name="Feussner I."/>
            <person name="Gay G."/>
            <person name="Grimwood J."/>
            <person name="Hoegger P.J."/>
            <person name="Jain P."/>
            <person name="Kilaru S."/>
            <person name="Labbe J."/>
            <person name="Lin Y.C."/>
            <person name="Legue V."/>
            <person name="Le Tacon F."/>
            <person name="Marmeisse R."/>
            <person name="Melayah D."/>
            <person name="Montanini B."/>
            <person name="Muratet M."/>
            <person name="Nehls U."/>
            <person name="Niculita-Hirzel H."/>
            <person name="Oudot-Le Secq M.P."/>
            <person name="Peter M."/>
            <person name="Quesneville H."/>
            <person name="Rajashekar B."/>
            <person name="Reich M."/>
            <person name="Rouhier N."/>
            <person name="Schmutz J."/>
            <person name="Yin T."/>
            <person name="Chalot M."/>
            <person name="Henrissat B."/>
            <person name="Kuees U."/>
            <person name="Lucas S."/>
            <person name="Van de Peer Y."/>
            <person name="Podila G.K."/>
            <person name="Polle A."/>
            <person name="Pukkila P.J."/>
            <person name="Richardson P.M."/>
            <person name="Rouze P."/>
            <person name="Sanders I.R."/>
            <person name="Stajich J.E."/>
            <person name="Tunlid A."/>
            <person name="Tuskan G."/>
            <person name="Grigoriev I.V."/>
        </authorList>
    </citation>
    <scope>NUCLEOTIDE SEQUENCE [LARGE SCALE GENOMIC DNA]</scope>
    <source>
        <strain evidence="24">S238N-H82 / ATCC MYA-4686</strain>
    </source>
</reference>
<dbReference type="PROSITE" id="PS00108">
    <property type="entry name" value="PROTEIN_KINASE_ST"/>
    <property type="match status" value="1"/>
</dbReference>
<dbReference type="Gene3D" id="2.130.10.10">
    <property type="entry name" value="YVTN repeat-like/Quinoprotein amine dehydrogenase"/>
    <property type="match status" value="1"/>
</dbReference>
<dbReference type="CDD" id="cd10422">
    <property type="entry name" value="RNase_Ire1"/>
    <property type="match status" value="1"/>
</dbReference>
<evidence type="ECO:0000256" key="2">
    <source>
        <dbReference type="ARBA" id="ARBA00004479"/>
    </source>
</evidence>
<dbReference type="SMART" id="SM00564">
    <property type="entry name" value="PQQ"/>
    <property type="match status" value="2"/>
</dbReference>
<evidence type="ECO:0000256" key="6">
    <source>
        <dbReference type="ARBA" id="ARBA00022692"/>
    </source>
</evidence>
<dbReference type="InterPro" id="IPR045133">
    <property type="entry name" value="IRE1/2-like"/>
</dbReference>
<comment type="catalytic activity">
    <reaction evidence="18">
        <text>L-seryl-[protein] + ATP = O-phospho-L-seryl-[protein] + ADP + H(+)</text>
        <dbReference type="Rhea" id="RHEA:17989"/>
        <dbReference type="Rhea" id="RHEA-COMP:9863"/>
        <dbReference type="Rhea" id="RHEA-COMP:11604"/>
        <dbReference type="ChEBI" id="CHEBI:15378"/>
        <dbReference type="ChEBI" id="CHEBI:29999"/>
        <dbReference type="ChEBI" id="CHEBI:30616"/>
        <dbReference type="ChEBI" id="CHEBI:83421"/>
        <dbReference type="ChEBI" id="CHEBI:456216"/>
        <dbReference type="EC" id="2.7.11.1"/>
    </reaction>
    <physiologicalReaction direction="left-to-right" evidence="18">
        <dbReference type="Rhea" id="RHEA:17990"/>
    </physiologicalReaction>
</comment>
<dbReference type="GO" id="GO:0036498">
    <property type="term" value="P:IRE1-mediated unfolded protein response"/>
    <property type="evidence" value="ECO:0007669"/>
    <property type="project" value="UniProtKB-ARBA"/>
</dbReference>
<feature type="compositionally biased region" description="Acidic residues" evidence="19">
    <location>
        <begin position="620"/>
        <end position="633"/>
    </location>
</feature>
<feature type="region of interest" description="Disordered" evidence="19">
    <location>
        <begin position="910"/>
        <end position="938"/>
    </location>
</feature>
<feature type="region of interest" description="Disordered" evidence="19">
    <location>
        <begin position="599"/>
        <end position="673"/>
    </location>
</feature>
<feature type="domain" description="KEN" evidence="22">
    <location>
        <begin position="1026"/>
        <end position="1158"/>
    </location>
</feature>
<dbReference type="GO" id="GO:0004674">
    <property type="term" value="F:protein serine/threonine kinase activity"/>
    <property type="evidence" value="ECO:0007669"/>
    <property type="project" value="UniProtKB-KW"/>
</dbReference>
<dbReference type="GO" id="GO:0070059">
    <property type="term" value="P:intrinsic apoptotic signaling pathway in response to endoplasmic reticulum stress"/>
    <property type="evidence" value="ECO:0007669"/>
    <property type="project" value="TreeGrafter"/>
</dbReference>
<evidence type="ECO:0000256" key="17">
    <source>
        <dbReference type="ARBA" id="ARBA00048659"/>
    </source>
</evidence>
<feature type="region of interest" description="Disordered" evidence="19">
    <location>
        <begin position="685"/>
        <end position="709"/>
    </location>
</feature>
<keyword evidence="8 20" id="KW-0732">Signal</keyword>
<dbReference type="Pfam" id="PF00069">
    <property type="entry name" value="Pkinase"/>
    <property type="match status" value="1"/>
</dbReference>
<feature type="region of interest" description="Disordered" evidence="19">
    <location>
        <begin position="32"/>
        <end position="52"/>
    </location>
</feature>
<dbReference type="InterPro" id="IPR010513">
    <property type="entry name" value="KEN_dom"/>
</dbReference>
<keyword evidence="12" id="KW-0067">ATP-binding</keyword>
<evidence type="ECO:0000256" key="11">
    <source>
        <dbReference type="ARBA" id="ARBA00022801"/>
    </source>
</evidence>
<evidence type="ECO:0000256" key="15">
    <source>
        <dbReference type="ARBA" id="ARBA00023136"/>
    </source>
</evidence>
<evidence type="ECO:0000256" key="7">
    <source>
        <dbReference type="ARBA" id="ARBA00022723"/>
    </source>
</evidence>
<evidence type="ECO:0000256" key="14">
    <source>
        <dbReference type="ARBA" id="ARBA00022989"/>
    </source>
</evidence>
<feature type="region of interest" description="Disordered" evidence="19">
    <location>
        <begin position="560"/>
        <end position="583"/>
    </location>
</feature>
<evidence type="ECO:0000256" key="9">
    <source>
        <dbReference type="ARBA" id="ARBA00022741"/>
    </source>
</evidence>
<dbReference type="CDD" id="cd09769">
    <property type="entry name" value="Luminal_IRE1"/>
    <property type="match status" value="1"/>
</dbReference>
<feature type="region of interest" description="Disordered" evidence="19">
    <location>
        <begin position="479"/>
        <end position="507"/>
    </location>
</feature>
<dbReference type="InParanoid" id="B0D436"/>
<keyword evidence="13" id="KW-0460">Magnesium</keyword>
<evidence type="ECO:0000313" key="23">
    <source>
        <dbReference type="EMBL" id="EDR10262.1"/>
    </source>
</evidence>
<evidence type="ECO:0000256" key="10">
    <source>
        <dbReference type="ARBA" id="ARBA00022777"/>
    </source>
</evidence>
<feature type="compositionally biased region" description="Acidic residues" evidence="19">
    <location>
        <begin position="496"/>
        <end position="507"/>
    </location>
</feature>
<dbReference type="GO" id="GO:0046872">
    <property type="term" value="F:metal ion binding"/>
    <property type="evidence" value="ECO:0007669"/>
    <property type="project" value="UniProtKB-KW"/>
</dbReference>
<dbReference type="GO" id="GO:1990604">
    <property type="term" value="C:IRE1-TRAF2-ASK1 complex"/>
    <property type="evidence" value="ECO:0007669"/>
    <property type="project" value="TreeGrafter"/>
</dbReference>
<keyword evidence="16" id="KW-0325">Glycoprotein</keyword>
<dbReference type="PROSITE" id="PS51392">
    <property type="entry name" value="KEN"/>
    <property type="match status" value="1"/>
</dbReference>
<evidence type="ECO:0000256" key="18">
    <source>
        <dbReference type="ARBA" id="ARBA00048977"/>
    </source>
</evidence>
<accession>B0D436</accession>
<keyword evidence="7" id="KW-0479">Metal-binding</keyword>
<dbReference type="FunFam" id="3.30.200.20:FF:000077">
    <property type="entry name" value="Putative Serine/threonine-protein kinase/endoribonuclease IRE1"/>
    <property type="match status" value="1"/>
</dbReference>
<dbReference type="InterPro" id="IPR015943">
    <property type="entry name" value="WD40/YVTN_repeat-like_dom_sf"/>
</dbReference>
<dbReference type="SUPFAM" id="SSF50998">
    <property type="entry name" value="Quinoprotein alcohol dehydrogenase-like"/>
    <property type="match status" value="1"/>
</dbReference>
<dbReference type="HOGENOM" id="CLU_004875_2_1_1"/>
<keyword evidence="24" id="KW-1185">Reference proteome</keyword>
<dbReference type="STRING" id="486041.B0D436"/>
<dbReference type="InterPro" id="IPR008271">
    <property type="entry name" value="Ser/Thr_kinase_AS"/>
</dbReference>
<evidence type="ECO:0000256" key="8">
    <source>
        <dbReference type="ARBA" id="ARBA00022729"/>
    </source>
</evidence>
<evidence type="ECO:0000256" key="12">
    <source>
        <dbReference type="ARBA" id="ARBA00022840"/>
    </source>
</evidence>
<feature type="domain" description="Protein kinase" evidence="21">
    <location>
        <begin position="715"/>
        <end position="1023"/>
    </location>
</feature>
<evidence type="ECO:0000256" key="3">
    <source>
        <dbReference type="ARBA" id="ARBA00012513"/>
    </source>
</evidence>
<dbReference type="Proteomes" id="UP000001194">
    <property type="component" value="Unassembled WGS sequence"/>
</dbReference>
<dbReference type="Gene3D" id="1.20.1440.180">
    <property type="entry name" value="KEN domain"/>
    <property type="match status" value="1"/>
</dbReference>
<dbReference type="Gene3D" id="1.10.510.10">
    <property type="entry name" value="Transferase(Phosphotransferase) domain 1"/>
    <property type="match status" value="1"/>
</dbReference>
<evidence type="ECO:0000256" key="1">
    <source>
        <dbReference type="ARBA" id="ARBA00001946"/>
    </source>
</evidence>
<keyword evidence="6" id="KW-0812">Transmembrane</keyword>
<dbReference type="SMART" id="SM00580">
    <property type="entry name" value="PUG"/>
    <property type="match status" value="1"/>
</dbReference>
<organism evidence="24">
    <name type="scientific">Laccaria bicolor (strain S238N-H82 / ATCC MYA-4686)</name>
    <name type="common">Bicoloured deceiver</name>
    <name type="synonym">Laccaria laccata var. bicolor</name>
    <dbReference type="NCBI Taxonomy" id="486041"/>
    <lineage>
        <taxon>Eukaryota</taxon>
        <taxon>Fungi</taxon>
        <taxon>Dikarya</taxon>
        <taxon>Basidiomycota</taxon>
        <taxon>Agaricomycotina</taxon>
        <taxon>Agaricomycetes</taxon>
        <taxon>Agaricomycetidae</taxon>
        <taxon>Agaricales</taxon>
        <taxon>Agaricineae</taxon>
        <taxon>Hydnangiaceae</taxon>
        <taxon>Laccaria</taxon>
    </lineage>
</organism>
<dbReference type="Pfam" id="PF06479">
    <property type="entry name" value="Ribonuc_2-5A"/>
    <property type="match status" value="1"/>
</dbReference>
<evidence type="ECO:0000313" key="24">
    <source>
        <dbReference type="Proteomes" id="UP000001194"/>
    </source>
</evidence>
<evidence type="ECO:0000256" key="13">
    <source>
        <dbReference type="ARBA" id="ARBA00022842"/>
    </source>
</evidence>
<comment type="subcellular location">
    <subcellularLocation>
        <location evidence="2">Membrane</location>
        <topology evidence="2">Single-pass type I membrane protein</topology>
    </subcellularLocation>
</comment>
<dbReference type="RefSeq" id="XP_001878712.1">
    <property type="nucleotide sequence ID" value="XM_001878677.1"/>
</dbReference>
<dbReference type="AlphaFoldDB" id="B0D436"/>
<feature type="compositionally biased region" description="Polar residues" evidence="19">
    <location>
        <begin position="916"/>
        <end position="933"/>
    </location>
</feature>
<comment type="catalytic activity">
    <reaction evidence="17">
        <text>L-threonyl-[protein] + ATP = O-phospho-L-threonyl-[protein] + ADP + H(+)</text>
        <dbReference type="Rhea" id="RHEA:46608"/>
        <dbReference type="Rhea" id="RHEA-COMP:11060"/>
        <dbReference type="Rhea" id="RHEA-COMP:11605"/>
        <dbReference type="ChEBI" id="CHEBI:15378"/>
        <dbReference type="ChEBI" id="CHEBI:30013"/>
        <dbReference type="ChEBI" id="CHEBI:30616"/>
        <dbReference type="ChEBI" id="CHEBI:61977"/>
        <dbReference type="ChEBI" id="CHEBI:456216"/>
        <dbReference type="EC" id="2.7.11.1"/>
    </reaction>
    <physiologicalReaction direction="left-to-right" evidence="17">
        <dbReference type="Rhea" id="RHEA:46609"/>
    </physiologicalReaction>
</comment>
<dbReference type="InterPro" id="IPR011009">
    <property type="entry name" value="Kinase-like_dom_sf"/>
</dbReference>
<evidence type="ECO:0000256" key="19">
    <source>
        <dbReference type="SAM" id="MobiDB-lite"/>
    </source>
</evidence>
<evidence type="ECO:0000256" key="4">
    <source>
        <dbReference type="ARBA" id="ARBA00022527"/>
    </source>
</evidence>
<keyword evidence="11" id="KW-0378">Hydrolase</keyword>
<dbReference type="InterPro" id="IPR038357">
    <property type="entry name" value="KEN_sf"/>
</dbReference>